<name>A0AAD4KP68_9EURO</name>
<dbReference type="SUPFAM" id="SSF50129">
    <property type="entry name" value="GroES-like"/>
    <property type="match status" value="1"/>
</dbReference>
<evidence type="ECO:0000313" key="1">
    <source>
        <dbReference type="EMBL" id="KAH8692360.1"/>
    </source>
</evidence>
<sequence>MRIAQVTEWCQAPKCFEYEAPDIPAPDSGYVQVKVLATGLHQLVRLRVNGRHYSAKSLPHNLGVDGVGITSEGQEVYFFTYYGETGSFTEVINVPKEDVIPLPSKSLDKFQVAALVNPTMSSWMALRRRALMTTNSNPPRPGFSVLIMGVTSLSGTLAVDVSRALGATRVIGCGRDEKRLASLALDERICLSNPIEETDFSSVGDVHVILDYVYGPPTMALFQSLKSTVPVQYVQIGDLASKLLTLPSYTVRSRNLTITGSGLGSFSFNELREELPEMLKVMENFLPQKLDVFPMSKIESVWEAKGDRRMVFVPGF</sequence>
<evidence type="ECO:0008006" key="3">
    <source>
        <dbReference type="Google" id="ProtNLM"/>
    </source>
</evidence>
<comment type="caution">
    <text evidence="1">The sequence shown here is derived from an EMBL/GenBank/DDBJ whole genome shotgun (WGS) entry which is preliminary data.</text>
</comment>
<dbReference type="RefSeq" id="XP_046068357.1">
    <property type="nucleotide sequence ID" value="XM_046222270.1"/>
</dbReference>
<dbReference type="EMBL" id="JAJTJA010000011">
    <property type="protein sequence ID" value="KAH8692360.1"/>
    <property type="molecule type" value="Genomic_DNA"/>
</dbReference>
<evidence type="ECO:0000313" key="2">
    <source>
        <dbReference type="Proteomes" id="UP001201262"/>
    </source>
</evidence>
<dbReference type="Gene3D" id="3.40.50.720">
    <property type="entry name" value="NAD(P)-binding Rossmann-like Domain"/>
    <property type="match status" value="1"/>
</dbReference>
<dbReference type="PANTHER" id="PTHR43677">
    <property type="entry name" value="SHORT-CHAIN DEHYDROGENASE/REDUCTASE"/>
    <property type="match status" value="1"/>
</dbReference>
<keyword evidence="2" id="KW-1185">Reference proteome</keyword>
<dbReference type="PANTHER" id="PTHR43677:SF11">
    <property type="entry name" value="ZINC-CONTAINING ALCOHOL DEHYDROGENASE"/>
    <property type="match status" value="1"/>
</dbReference>
<dbReference type="AlphaFoldDB" id="A0AAD4KP68"/>
<gene>
    <name evidence="1" type="ORF">BGW36DRAFT_464854</name>
</gene>
<dbReference type="CDD" id="cd05188">
    <property type="entry name" value="MDR"/>
    <property type="match status" value="1"/>
</dbReference>
<dbReference type="SUPFAM" id="SSF51735">
    <property type="entry name" value="NAD(P)-binding Rossmann-fold domains"/>
    <property type="match status" value="1"/>
</dbReference>
<dbReference type="InterPro" id="IPR036291">
    <property type="entry name" value="NAD(P)-bd_dom_sf"/>
</dbReference>
<dbReference type="Gene3D" id="3.90.180.10">
    <property type="entry name" value="Medium-chain alcohol dehydrogenases, catalytic domain"/>
    <property type="match status" value="1"/>
</dbReference>
<dbReference type="InterPro" id="IPR011032">
    <property type="entry name" value="GroES-like_sf"/>
</dbReference>
<proteinExistence type="predicted"/>
<dbReference type="Proteomes" id="UP001201262">
    <property type="component" value="Unassembled WGS sequence"/>
</dbReference>
<dbReference type="InterPro" id="IPR051397">
    <property type="entry name" value="Zn-ADH-like_protein"/>
</dbReference>
<protein>
    <recommendedName>
        <fullName evidence="3">Enoyl reductase (ER) domain-containing protein</fullName>
    </recommendedName>
</protein>
<reference evidence="1" key="1">
    <citation type="submission" date="2021-12" db="EMBL/GenBank/DDBJ databases">
        <title>Convergent genome expansion in fungi linked to evolution of root-endophyte symbiosis.</title>
        <authorList>
            <consortium name="DOE Joint Genome Institute"/>
            <person name="Ke Y.-H."/>
            <person name="Bonito G."/>
            <person name="Liao H.-L."/>
            <person name="Looney B."/>
            <person name="Rojas-Flechas A."/>
            <person name="Nash J."/>
            <person name="Hameed K."/>
            <person name="Schadt C."/>
            <person name="Martin F."/>
            <person name="Crous P.W."/>
            <person name="Miettinen O."/>
            <person name="Magnuson J.K."/>
            <person name="Labbe J."/>
            <person name="Jacobson D."/>
            <person name="Doktycz M.J."/>
            <person name="Veneault-Fourrey C."/>
            <person name="Kuo A."/>
            <person name="Mondo S."/>
            <person name="Calhoun S."/>
            <person name="Riley R."/>
            <person name="Ohm R."/>
            <person name="LaButti K."/>
            <person name="Andreopoulos B."/>
            <person name="Pangilinan J."/>
            <person name="Nolan M."/>
            <person name="Tritt A."/>
            <person name="Clum A."/>
            <person name="Lipzen A."/>
            <person name="Daum C."/>
            <person name="Barry K."/>
            <person name="Grigoriev I.V."/>
            <person name="Vilgalys R."/>
        </authorList>
    </citation>
    <scope>NUCLEOTIDE SEQUENCE</scope>
    <source>
        <strain evidence="1">PMI_201</strain>
    </source>
</reference>
<organism evidence="1 2">
    <name type="scientific">Talaromyces proteolyticus</name>
    <dbReference type="NCBI Taxonomy" id="1131652"/>
    <lineage>
        <taxon>Eukaryota</taxon>
        <taxon>Fungi</taxon>
        <taxon>Dikarya</taxon>
        <taxon>Ascomycota</taxon>
        <taxon>Pezizomycotina</taxon>
        <taxon>Eurotiomycetes</taxon>
        <taxon>Eurotiomycetidae</taxon>
        <taxon>Eurotiales</taxon>
        <taxon>Trichocomaceae</taxon>
        <taxon>Talaromyces</taxon>
        <taxon>Talaromyces sect. Bacilispori</taxon>
    </lineage>
</organism>
<dbReference type="GeneID" id="70252557"/>
<accession>A0AAD4KP68</accession>
<dbReference type="GO" id="GO:0016491">
    <property type="term" value="F:oxidoreductase activity"/>
    <property type="evidence" value="ECO:0007669"/>
    <property type="project" value="TreeGrafter"/>
</dbReference>